<keyword evidence="3" id="KW-1185">Reference proteome</keyword>
<feature type="compositionally biased region" description="Pro residues" evidence="1">
    <location>
        <begin position="113"/>
        <end position="141"/>
    </location>
</feature>
<sequence>MRRERVLRDVAACASVQNPSRQGAPTLAISGKPWATPNPYSTLGTPTRGTKQLIVPFARTDFFRSFLPRYSRLGNRVVRKTDHAPGRHPPHLPSVPGNAWTQPTTHAVLPPFSTHPPTPHASPPLTFAPPCPASGVPPPRF</sequence>
<comment type="caution">
    <text evidence="2">The sequence shown here is derived from an EMBL/GenBank/DDBJ whole genome shotgun (WGS) entry which is preliminary data.</text>
</comment>
<feature type="region of interest" description="Disordered" evidence="1">
    <location>
        <begin position="20"/>
        <end position="48"/>
    </location>
</feature>
<dbReference type="OrthoDB" id="7468774at2759"/>
<feature type="compositionally biased region" description="Polar residues" evidence="1">
    <location>
        <begin position="38"/>
        <end position="48"/>
    </location>
</feature>
<gene>
    <name evidence="2" type="ORF">GWK47_050322</name>
</gene>
<dbReference type="EMBL" id="JACEEZ010014406">
    <property type="protein sequence ID" value="KAG0719520.1"/>
    <property type="molecule type" value="Genomic_DNA"/>
</dbReference>
<accession>A0A8J5CSV9</accession>
<feature type="region of interest" description="Disordered" evidence="1">
    <location>
        <begin position="80"/>
        <end position="141"/>
    </location>
</feature>
<reference evidence="2" key="1">
    <citation type="submission" date="2020-07" db="EMBL/GenBank/DDBJ databases">
        <title>The High-quality genome of the commercially important snow crab, Chionoecetes opilio.</title>
        <authorList>
            <person name="Jeong J.-H."/>
            <person name="Ryu S."/>
        </authorList>
    </citation>
    <scope>NUCLEOTIDE SEQUENCE</scope>
    <source>
        <strain evidence="2">MADBK_172401_WGS</strain>
        <tissue evidence="2">Digestive gland</tissue>
    </source>
</reference>
<proteinExistence type="predicted"/>
<protein>
    <submittedName>
        <fullName evidence="2">Uncharacterized protein</fullName>
    </submittedName>
</protein>
<evidence type="ECO:0000313" key="3">
    <source>
        <dbReference type="Proteomes" id="UP000770661"/>
    </source>
</evidence>
<dbReference type="AlphaFoldDB" id="A0A8J5CSV9"/>
<organism evidence="2 3">
    <name type="scientific">Chionoecetes opilio</name>
    <name type="common">Atlantic snow crab</name>
    <name type="synonym">Cancer opilio</name>
    <dbReference type="NCBI Taxonomy" id="41210"/>
    <lineage>
        <taxon>Eukaryota</taxon>
        <taxon>Metazoa</taxon>
        <taxon>Ecdysozoa</taxon>
        <taxon>Arthropoda</taxon>
        <taxon>Crustacea</taxon>
        <taxon>Multicrustacea</taxon>
        <taxon>Malacostraca</taxon>
        <taxon>Eumalacostraca</taxon>
        <taxon>Eucarida</taxon>
        <taxon>Decapoda</taxon>
        <taxon>Pleocyemata</taxon>
        <taxon>Brachyura</taxon>
        <taxon>Eubrachyura</taxon>
        <taxon>Majoidea</taxon>
        <taxon>Majidae</taxon>
        <taxon>Chionoecetes</taxon>
    </lineage>
</organism>
<evidence type="ECO:0000256" key="1">
    <source>
        <dbReference type="SAM" id="MobiDB-lite"/>
    </source>
</evidence>
<evidence type="ECO:0000313" key="2">
    <source>
        <dbReference type="EMBL" id="KAG0719520.1"/>
    </source>
</evidence>
<dbReference type="Proteomes" id="UP000770661">
    <property type="component" value="Unassembled WGS sequence"/>
</dbReference>
<name>A0A8J5CSV9_CHIOP</name>